<evidence type="ECO:0000256" key="2">
    <source>
        <dbReference type="SAM" id="SignalP"/>
    </source>
</evidence>
<accession>A0ABQ9G6X6</accession>
<gene>
    <name evidence="3" type="ORF">PR048_031662</name>
</gene>
<dbReference type="Proteomes" id="UP001159363">
    <property type="component" value="Chromosome 14"/>
</dbReference>
<feature type="signal peptide" evidence="2">
    <location>
        <begin position="1"/>
        <end position="22"/>
    </location>
</feature>
<feature type="region of interest" description="Disordered" evidence="1">
    <location>
        <begin position="946"/>
        <end position="982"/>
    </location>
</feature>
<feature type="chain" id="PRO_5047245473" evidence="2">
    <location>
        <begin position="23"/>
        <end position="1838"/>
    </location>
</feature>
<proteinExistence type="predicted"/>
<organism evidence="3 4">
    <name type="scientific">Dryococelus australis</name>
    <dbReference type="NCBI Taxonomy" id="614101"/>
    <lineage>
        <taxon>Eukaryota</taxon>
        <taxon>Metazoa</taxon>
        <taxon>Ecdysozoa</taxon>
        <taxon>Arthropoda</taxon>
        <taxon>Hexapoda</taxon>
        <taxon>Insecta</taxon>
        <taxon>Pterygota</taxon>
        <taxon>Neoptera</taxon>
        <taxon>Polyneoptera</taxon>
        <taxon>Phasmatodea</taxon>
        <taxon>Verophasmatodea</taxon>
        <taxon>Anareolatae</taxon>
        <taxon>Phasmatidae</taxon>
        <taxon>Eurycanthinae</taxon>
        <taxon>Dryococelus</taxon>
    </lineage>
</organism>
<keyword evidence="4" id="KW-1185">Reference proteome</keyword>
<feature type="compositionally biased region" description="Polar residues" evidence="1">
    <location>
        <begin position="961"/>
        <end position="977"/>
    </location>
</feature>
<comment type="caution">
    <text evidence="3">The sequence shown here is derived from an EMBL/GenBank/DDBJ whole genome shotgun (WGS) entry which is preliminary data.</text>
</comment>
<dbReference type="EMBL" id="JARBHB010000015">
    <property type="protein sequence ID" value="KAJ8867857.1"/>
    <property type="molecule type" value="Genomic_DNA"/>
</dbReference>
<evidence type="ECO:0000256" key="1">
    <source>
        <dbReference type="SAM" id="MobiDB-lite"/>
    </source>
</evidence>
<feature type="region of interest" description="Disordered" evidence="1">
    <location>
        <begin position="1660"/>
        <end position="1711"/>
    </location>
</feature>
<evidence type="ECO:0000313" key="3">
    <source>
        <dbReference type="EMBL" id="KAJ8867857.1"/>
    </source>
</evidence>
<sequence>MGMQLLPFAVGCLGGVVVRLFASHLGDPGPISGVFASGFSPVFLGDPPFLDIRHCDADTSASQWRISKNLHIVIHPHCIIHSKIRSPVSPPFHSGAAPYSPRFILIGSQDLGVKGSSEGGGPSIGPSEVKVLDIFDGLTDIKNSSPAIGRISRDCLMDGRLSFVAQKETRMIDAIRLNFRRIPESLQNKKVSGSRHVESCEFHELFLDLNNGLPGFREEFGALTHTVSCSRLQLIAWNICNTQGMRVLRSVYIALRGSELSIFNINLGIAGNVANSDSQFFTASKVTLKLIAWDVANSDSQFFTAGKVTVKLIAWDVANSDSQFFTAGKVTLKLIAWDVANSDSQFFTAGKVTLKLIAWDVANSDSQFFTAGKVTLKLVAWDVANSDSQFFTAGKVTVKLTLSSCASHGENTVRPARRSDEALGVRVNVARIAPSLLDLERGAPTGTRNSMFVSLGRRKWHVRGWLTVFRIPLDYRFGRCLPLAETSRPFVHVPVIWASSSSPSHDAILRVEAKDISYTIAAAASQRIVSNEQASDRPANRVSVTKKVSRHDNSFCGASVTRGALGNTINIVTSLRAGRGVGVNEWLGRDVCDCEYQTVKGVAGRLDYWTRCLTVLLLLRSYLSNHTLPTPSRYIGLLGNDMFVFLAFYVGRIYLAAISSFALLLPSTTVLDNIFKRTSTAYVSILRALKFIRLLKVRLNLLMHKFSAWSNDGMKGLGKRENPEKAHRNGIVLHYSHLRKSRASRLTAQPSRPPKAVCKYRSLASDSHTCASGEVPAIFSDSSRKSRLCDLLLLVTFGCRQRKCITSPFGVHSIQHPHSLETYLEVYRDVLEVAAIDLEAGVQTTPKVVKGTGEDMLRDGIDSCNNVGLEFLECVRSVNLYRPRSAVYSVVVFVTDAAITEYLLLQRRNSCLYREPLPSSRTRQKNVVTVERHVGTQFANQRLETLSPPRNAANGKLFRARSSQSDARPIPTTSEASIEQHRNKRAGEIGDTRENPLNGIVRHNSHSPRMGGESSNHCTTTVLRISSSNLIDNIFERENLTAFRMYLVWRQTGEAANEQVTHARVYKVLWNLACSQARSQNFRTSRHTACKQHALLRKGKWFMTQRMFQQPNPNTQRPLYIQRPSWETKLPFNKTLLQAAACDKIQKYAYFHDVVYYEPIKIFVSYLISISHFGTKIDESEIQNHEISLGQHFYIGTKIKLDPGSELGPFDLGSGKILLQPCIRGSRKQDSSCGLTRTSREELNTVIVEAKQSFHLYISTIPQMFGRDVVGRHVESVLVCHPVATTFAHGFEKSIGGEVRFISEIGDVSYNDTETTYRSLHVYALREWQEHIHGTGRGGAVFTHWTRIREDPGSISGPAILISGFHGFPKSLQENAGLGPKQRPWSISSLIPLPCATCTVSNDLGVDETLSQHALHIHGTYNGLNTLEREVTVEAVRQIVNKRHVHQVTSGVAVVKLGSLPCGRSFEILIRVILVASQRLQGHGGIIVRILTFHLDEPVLIPGGVSPRFSHVGIVPYDAAEAQRASKAPLIIYVTALARHLALRPDEVQRDAAIREKYSGFQGQGTAGYLTEPMSECTVDKRERLAAEGRKYGRESAGNRVSKQAKLFANDPSPPAHKHVDGVVRHPPQGDEYRVTRSLHLAPQITAVFQPQCVHARRAVNNTQYSSAGKKGGGGNTGDSRENPSTNGIVRHVPTCENPGVTRPAIEPGSPWWEASRLTTQPPQSRDGIFCAEGKSASSRKLLMVCRNHNSEGECRRALHVRFFIRRKSRLLLGDGLRMAPRTLADVTNKASNSTVKSVHDKVSTIEMNLRNKSLPLYAYILMVALSDIRLVKLVTVD</sequence>
<protein>
    <submittedName>
        <fullName evidence="3">Uncharacterized protein</fullName>
    </submittedName>
</protein>
<keyword evidence="2" id="KW-0732">Signal</keyword>
<reference evidence="3 4" key="1">
    <citation type="submission" date="2023-02" db="EMBL/GenBank/DDBJ databases">
        <title>LHISI_Scaffold_Assembly.</title>
        <authorList>
            <person name="Stuart O.P."/>
            <person name="Cleave R."/>
            <person name="Magrath M.J.L."/>
            <person name="Mikheyev A.S."/>
        </authorList>
    </citation>
    <scope>NUCLEOTIDE SEQUENCE [LARGE SCALE GENOMIC DNA]</scope>
    <source>
        <strain evidence="3">Daus_M_001</strain>
        <tissue evidence="3">Leg muscle</tissue>
    </source>
</reference>
<name>A0ABQ9G6X6_9NEOP</name>
<evidence type="ECO:0000313" key="4">
    <source>
        <dbReference type="Proteomes" id="UP001159363"/>
    </source>
</evidence>